<dbReference type="eggNOG" id="arCOG06997">
    <property type="taxonomic scope" value="Archaea"/>
</dbReference>
<proteinExistence type="predicted"/>
<feature type="domain" description="Transcription factor zinc-finger" evidence="1">
    <location>
        <begin position="18"/>
        <end position="56"/>
    </location>
</feature>
<dbReference type="HOGENOM" id="CLU_147819_0_1_2"/>
<gene>
    <name evidence="2" type="ordered locus">Pisl_1458</name>
</gene>
<dbReference type="Proteomes" id="UP000002595">
    <property type="component" value="Chromosome"/>
</dbReference>
<dbReference type="GeneID" id="4616610"/>
<protein>
    <recommendedName>
        <fullName evidence="1">Transcription factor zinc-finger domain-containing protein</fullName>
    </recommendedName>
</protein>
<organism evidence="2 3">
    <name type="scientific">Pyrobaculum islandicum (strain DSM 4184 / JCM 9189 / GEO3)</name>
    <dbReference type="NCBI Taxonomy" id="384616"/>
    <lineage>
        <taxon>Archaea</taxon>
        <taxon>Thermoproteota</taxon>
        <taxon>Thermoprotei</taxon>
        <taxon>Thermoproteales</taxon>
        <taxon>Thermoproteaceae</taxon>
        <taxon>Pyrobaculum</taxon>
    </lineage>
</organism>
<keyword evidence="3" id="KW-1185">Reference proteome</keyword>
<name>A1RUI2_PYRIL</name>
<evidence type="ECO:0000259" key="1">
    <source>
        <dbReference type="Pfam" id="PF13453"/>
    </source>
</evidence>
<evidence type="ECO:0000313" key="2">
    <source>
        <dbReference type="EMBL" id="ABL88614.1"/>
    </source>
</evidence>
<accession>A1RUI2</accession>
<dbReference type="RefSeq" id="WP_011763189.1">
    <property type="nucleotide sequence ID" value="NC_008701.1"/>
</dbReference>
<reference evidence="2" key="1">
    <citation type="submission" date="2006-12" db="EMBL/GenBank/DDBJ databases">
        <title>Complete sequence of Pyrobaculum islandicum DSM 4184.</title>
        <authorList>
            <person name="Copeland A."/>
            <person name="Lucas S."/>
            <person name="Lapidus A."/>
            <person name="Barry K."/>
            <person name="Detter J.C."/>
            <person name="Glavina del Rio T."/>
            <person name="Dalin E."/>
            <person name="Tice H."/>
            <person name="Pitluck S."/>
            <person name="Meincke L."/>
            <person name="Brettin T."/>
            <person name="Bruce D."/>
            <person name="Han C."/>
            <person name="Tapia R."/>
            <person name="Gilna P."/>
            <person name="Schmutz J."/>
            <person name="Larimer F."/>
            <person name="Land M."/>
            <person name="Hauser L."/>
            <person name="Kyrpides N."/>
            <person name="Mikhailova N."/>
            <person name="Cozen A.E."/>
            <person name="Fitz-Gibbon S.T."/>
            <person name="House C.H."/>
            <person name="Saltikov C."/>
            <person name="Lowe T."/>
            <person name="Richardson P."/>
        </authorList>
    </citation>
    <scope>NUCLEOTIDE SEQUENCE [LARGE SCALE GENOMIC DNA]</scope>
    <source>
        <strain evidence="2">DSM 4184</strain>
    </source>
</reference>
<evidence type="ECO:0000313" key="3">
    <source>
        <dbReference type="Proteomes" id="UP000002595"/>
    </source>
</evidence>
<dbReference type="AlphaFoldDB" id="A1RUI2"/>
<dbReference type="Pfam" id="PF13453">
    <property type="entry name" value="Zn_ribbon_TFIIB"/>
    <property type="match status" value="1"/>
</dbReference>
<dbReference type="EMBL" id="CP000504">
    <property type="protein sequence ID" value="ABL88614.1"/>
    <property type="molecule type" value="Genomic_DNA"/>
</dbReference>
<dbReference type="InterPro" id="IPR027392">
    <property type="entry name" value="TF_Znf"/>
</dbReference>
<dbReference type="KEGG" id="pis:Pisl_1458"/>
<sequence>MYKDYFLYTDFLAYMKFCPVCGVELKPRVVYGIEIDQCPKCGGVWLDGGELNKLIAAVKELGDYSEYEDVEVRREKKRRFFEFFDELFD</sequence>